<dbReference type="AlphaFoldDB" id="A0A5S4TMK9"/>
<comment type="caution">
    <text evidence="1">The sequence shown here is derived from an EMBL/GenBank/DDBJ whole genome shotgun (WGS) entry which is preliminary data.</text>
</comment>
<protein>
    <submittedName>
        <fullName evidence="1">Uncharacterized protein</fullName>
    </submittedName>
</protein>
<proteinExistence type="predicted"/>
<evidence type="ECO:0000313" key="2">
    <source>
        <dbReference type="Proteomes" id="UP000324058"/>
    </source>
</evidence>
<reference evidence="1 2" key="1">
    <citation type="submission" date="2019-02" db="EMBL/GenBank/DDBJ databases">
        <title>Novel genomic isolates of S. pyogenes and S. dysgalactiae subsp. equisimilis associated to necrotising fasciitis (NSTI).</title>
        <authorList>
            <person name="Barrantes I."/>
        </authorList>
    </citation>
    <scope>NUCLEOTIDE SEQUENCE [LARGE SCALE GENOMIC DNA]</scope>
    <source>
        <strain evidence="1 2">SPY2028</strain>
    </source>
</reference>
<gene>
    <name evidence="1" type="ORF">E0F66_00070</name>
</gene>
<organism evidence="1 2">
    <name type="scientific">Streptococcus pyogenes</name>
    <dbReference type="NCBI Taxonomy" id="1314"/>
    <lineage>
        <taxon>Bacteria</taxon>
        <taxon>Bacillati</taxon>
        <taxon>Bacillota</taxon>
        <taxon>Bacilli</taxon>
        <taxon>Lactobacillales</taxon>
        <taxon>Streptococcaceae</taxon>
        <taxon>Streptococcus</taxon>
    </lineage>
</organism>
<accession>A0A5S4TMK9</accession>
<dbReference type="EMBL" id="SJLL01000001">
    <property type="protein sequence ID" value="TYL01016.1"/>
    <property type="molecule type" value="Genomic_DNA"/>
</dbReference>
<dbReference type="Proteomes" id="UP000324058">
    <property type="component" value="Unassembled WGS sequence"/>
</dbReference>
<sequence>MVLTMKTYCIINKKTGFFVYGTDYRYSPPHQRTSDCKALTFGTEKKAKIAFEDRKCGKNYKIIPVKLEPIEDKF</sequence>
<name>A0A5S4TMK9_STRPY</name>
<evidence type="ECO:0000313" key="1">
    <source>
        <dbReference type="EMBL" id="TYL01016.1"/>
    </source>
</evidence>
<dbReference type="OrthoDB" id="2087384at2"/>